<organism evidence="1 2">
    <name type="scientific">Candidatus Woesebacteria bacterium GW2011_GWA1_39_12</name>
    <dbReference type="NCBI Taxonomy" id="1618549"/>
    <lineage>
        <taxon>Bacteria</taxon>
        <taxon>Candidatus Woeseibacteriota</taxon>
    </lineage>
</organism>
<name>A0A0G0M1N2_9BACT</name>
<dbReference type="EMBL" id="LBWA01000005">
    <property type="protein sequence ID" value="KKQ98093.1"/>
    <property type="molecule type" value="Genomic_DNA"/>
</dbReference>
<proteinExistence type="predicted"/>
<dbReference type="Proteomes" id="UP000034325">
    <property type="component" value="Unassembled WGS sequence"/>
</dbReference>
<dbReference type="AlphaFoldDB" id="A0A0G0M1N2"/>
<comment type="caution">
    <text evidence="1">The sequence shown here is derived from an EMBL/GenBank/DDBJ whole genome shotgun (WGS) entry which is preliminary data.</text>
</comment>
<evidence type="ECO:0000313" key="1">
    <source>
        <dbReference type="EMBL" id="KKQ98093.1"/>
    </source>
</evidence>
<evidence type="ECO:0000313" key="2">
    <source>
        <dbReference type="Proteomes" id="UP000034325"/>
    </source>
</evidence>
<gene>
    <name evidence="1" type="ORF">UT23_C0005G0016</name>
</gene>
<sequence length="137" mass="16504">MIPYHTHVSKLAGTRSYKDIYRNALAVYSQVKRKTKRQPYARSAYFNKQKIFFTFFWKHLFDYSHKVRIERLKYFEATLDLIKNSKNAPESKDNPNNIDEILHRFAGLTKEKELFMVQIKENKRTGKKFLMSIFPFK</sequence>
<reference evidence="1 2" key="1">
    <citation type="journal article" date="2015" name="Nature">
        <title>rRNA introns, odd ribosomes, and small enigmatic genomes across a large radiation of phyla.</title>
        <authorList>
            <person name="Brown C.T."/>
            <person name="Hug L.A."/>
            <person name="Thomas B.C."/>
            <person name="Sharon I."/>
            <person name="Castelle C.J."/>
            <person name="Singh A."/>
            <person name="Wilkins M.J."/>
            <person name="Williams K.H."/>
            <person name="Banfield J.F."/>
        </authorList>
    </citation>
    <scope>NUCLEOTIDE SEQUENCE [LARGE SCALE GENOMIC DNA]</scope>
</reference>
<protein>
    <submittedName>
        <fullName evidence="1">Uncharacterized protein</fullName>
    </submittedName>
</protein>
<accession>A0A0G0M1N2</accession>